<evidence type="ECO:0000256" key="2">
    <source>
        <dbReference type="ARBA" id="ARBA00022676"/>
    </source>
</evidence>
<comment type="caution">
    <text evidence="6">The sequence shown here is derived from an EMBL/GenBank/DDBJ whole genome shotgun (WGS) entry which is preliminary data.</text>
</comment>
<protein>
    <recommendedName>
        <fullName evidence="1">D-inositol 3-phosphate glycosyltransferase</fullName>
    </recommendedName>
</protein>
<dbReference type="Pfam" id="PF00534">
    <property type="entry name" value="Glycos_transf_1"/>
    <property type="match status" value="1"/>
</dbReference>
<evidence type="ECO:0000256" key="1">
    <source>
        <dbReference type="ARBA" id="ARBA00021292"/>
    </source>
</evidence>
<dbReference type="Pfam" id="PF13439">
    <property type="entry name" value="Glyco_transf_4"/>
    <property type="match status" value="1"/>
</dbReference>
<evidence type="ECO:0000259" key="5">
    <source>
        <dbReference type="Pfam" id="PF13439"/>
    </source>
</evidence>
<dbReference type="GO" id="GO:0016757">
    <property type="term" value="F:glycosyltransferase activity"/>
    <property type="evidence" value="ECO:0007669"/>
    <property type="project" value="UniProtKB-KW"/>
</dbReference>
<dbReference type="PANTHER" id="PTHR45947">
    <property type="entry name" value="SULFOQUINOVOSYL TRANSFERASE SQD2"/>
    <property type="match status" value="1"/>
</dbReference>
<dbReference type="EMBL" id="JACCFM010000001">
    <property type="protein sequence ID" value="NYJ19032.1"/>
    <property type="molecule type" value="Genomic_DNA"/>
</dbReference>
<proteinExistence type="predicted"/>
<evidence type="ECO:0000313" key="7">
    <source>
        <dbReference type="Proteomes" id="UP000537260"/>
    </source>
</evidence>
<feature type="domain" description="Glycosyltransferase subfamily 4-like N-terminal" evidence="5">
    <location>
        <begin position="23"/>
        <end position="202"/>
    </location>
</feature>
<dbReference type="InterPro" id="IPR001296">
    <property type="entry name" value="Glyco_trans_1"/>
</dbReference>
<sequence>MPDRSDRPLRVLIATDTFAPDLNGAARFARNLAVRLARRGNSVHVVAPSTTLVSSSQPELFDGQLITVHRLRSVRWLLHDWIRFPPPWEIRKAVGSLLDEIEPDVVHIQSFINIGRSVSLETTARNIPLVATNHVMPDNIVEYSGLPRQLHPPLTRWGWSLASSVLTEADIVTSPTPIAAGYLEENTTVNRVIPLSCGIDLGRFRPHFNRPATNRVLYVGRLDTEKNLDILVRACAMLPAALQVQLDIVGGGTELRRLQKLADHLGVTSRVTFHGRVTDAAIDELYAQASVFVMPSTAELQSIATLEAMASGVPVVLADAMALPHLVDEGRNGVLVPPQCSESLAQALESILLLPDEDYSTMRRCSYEHSLAHDSTAVTLRFEELYRDAQAMRT</sequence>
<evidence type="ECO:0000259" key="4">
    <source>
        <dbReference type="Pfam" id="PF00534"/>
    </source>
</evidence>
<feature type="domain" description="Glycosyl transferase family 1" evidence="4">
    <location>
        <begin position="212"/>
        <end position="359"/>
    </location>
</feature>
<reference evidence="6 7" key="1">
    <citation type="submission" date="2020-07" db="EMBL/GenBank/DDBJ databases">
        <title>Sequencing the genomes of 1000 actinobacteria strains.</title>
        <authorList>
            <person name="Klenk H.-P."/>
        </authorList>
    </citation>
    <scope>NUCLEOTIDE SEQUENCE [LARGE SCALE GENOMIC DNA]</scope>
    <source>
        <strain evidence="6 7">LI1</strain>
    </source>
</reference>
<name>A0A7Z0ECB6_9MICO</name>
<accession>A0A7Z0ECB6</accession>
<evidence type="ECO:0000256" key="3">
    <source>
        <dbReference type="ARBA" id="ARBA00022679"/>
    </source>
</evidence>
<dbReference type="GO" id="GO:1901137">
    <property type="term" value="P:carbohydrate derivative biosynthetic process"/>
    <property type="evidence" value="ECO:0007669"/>
    <property type="project" value="UniProtKB-ARBA"/>
</dbReference>
<keyword evidence="2" id="KW-0328">Glycosyltransferase</keyword>
<dbReference type="AlphaFoldDB" id="A0A7Z0ECB6"/>
<dbReference type="PANTHER" id="PTHR45947:SF3">
    <property type="entry name" value="SULFOQUINOVOSYL TRANSFERASE SQD2"/>
    <property type="match status" value="1"/>
</dbReference>
<dbReference type="InterPro" id="IPR050194">
    <property type="entry name" value="Glycosyltransferase_grp1"/>
</dbReference>
<dbReference type="RefSeq" id="WP_179577856.1">
    <property type="nucleotide sequence ID" value="NZ_JACCFM010000001.1"/>
</dbReference>
<organism evidence="6 7">
    <name type="scientific">Glaciibacter psychrotolerans</name>
    <dbReference type="NCBI Taxonomy" id="670054"/>
    <lineage>
        <taxon>Bacteria</taxon>
        <taxon>Bacillati</taxon>
        <taxon>Actinomycetota</taxon>
        <taxon>Actinomycetes</taxon>
        <taxon>Micrococcales</taxon>
        <taxon>Microbacteriaceae</taxon>
        <taxon>Glaciibacter</taxon>
    </lineage>
</organism>
<keyword evidence="3 6" id="KW-0808">Transferase</keyword>
<dbReference type="InterPro" id="IPR028098">
    <property type="entry name" value="Glyco_trans_4-like_N"/>
</dbReference>
<dbReference type="SUPFAM" id="SSF53756">
    <property type="entry name" value="UDP-Glycosyltransferase/glycogen phosphorylase"/>
    <property type="match status" value="1"/>
</dbReference>
<dbReference type="Proteomes" id="UP000537260">
    <property type="component" value="Unassembled WGS sequence"/>
</dbReference>
<gene>
    <name evidence="6" type="ORF">HNR05_000823</name>
</gene>
<keyword evidence="7" id="KW-1185">Reference proteome</keyword>
<dbReference type="Gene3D" id="3.40.50.2000">
    <property type="entry name" value="Glycogen Phosphorylase B"/>
    <property type="match status" value="2"/>
</dbReference>
<evidence type="ECO:0000313" key="6">
    <source>
        <dbReference type="EMBL" id="NYJ19032.1"/>
    </source>
</evidence>